<dbReference type="AlphaFoldDB" id="A0A6J6ADW8"/>
<feature type="region of interest" description="Disordered" evidence="1">
    <location>
        <begin position="1"/>
        <end position="24"/>
    </location>
</feature>
<protein>
    <submittedName>
        <fullName evidence="2">Unannotated protein</fullName>
    </submittedName>
</protein>
<name>A0A6J6ADW8_9ZZZZ</name>
<feature type="compositionally biased region" description="Polar residues" evidence="1">
    <location>
        <begin position="13"/>
        <end position="24"/>
    </location>
</feature>
<organism evidence="2">
    <name type="scientific">freshwater metagenome</name>
    <dbReference type="NCBI Taxonomy" id="449393"/>
    <lineage>
        <taxon>unclassified sequences</taxon>
        <taxon>metagenomes</taxon>
        <taxon>ecological metagenomes</taxon>
    </lineage>
</organism>
<accession>A0A6J6ADW8</accession>
<proteinExistence type="predicted"/>
<evidence type="ECO:0000256" key="1">
    <source>
        <dbReference type="SAM" id="MobiDB-lite"/>
    </source>
</evidence>
<gene>
    <name evidence="2" type="ORF">UFOPK4180_00655</name>
</gene>
<dbReference type="EMBL" id="CAESPC010000097">
    <property type="protein sequence ID" value="CAB4367056.1"/>
    <property type="molecule type" value="Genomic_DNA"/>
</dbReference>
<reference evidence="2" key="1">
    <citation type="submission" date="2020-05" db="EMBL/GenBank/DDBJ databases">
        <authorList>
            <person name="Chiriac C."/>
            <person name="Salcher M."/>
            <person name="Ghai R."/>
            <person name="Kavagutti S V."/>
        </authorList>
    </citation>
    <scope>NUCLEOTIDE SEQUENCE</scope>
</reference>
<evidence type="ECO:0000313" key="2">
    <source>
        <dbReference type="EMBL" id="CAB4367056.1"/>
    </source>
</evidence>
<sequence length="46" mass="4780">MPSSIPRPARKIGTTTGRGSAKTNPLVSVTGVLIFIVVVRTSRVAS</sequence>